<dbReference type="InParanoid" id="A0A1M7GVN7"/>
<organism evidence="1 2">
    <name type="scientific">Vreelandella subglaciescola</name>
    <dbReference type="NCBI Taxonomy" id="29571"/>
    <lineage>
        <taxon>Bacteria</taxon>
        <taxon>Pseudomonadati</taxon>
        <taxon>Pseudomonadota</taxon>
        <taxon>Gammaproteobacteria</taxon>
        <taxon>Oceanospirillales</taxon>
        <taxon>Halomonadaceae</taxon>
        <taxon>Vreelandella</taxon>
    </lineage>
</organism>
<dbReference type="FunCoup" id="A0A1M7GVN7">
    <property type="interactions" value="8"/>
</dbReference>
<sequence>MTPLAINGWTIYAHPLFLEQVEALTERVTQLAAKDPGGYRSRPATKRLAAIVKLVLEDIPQNPQGAQYRQGNTLGPAHSHWCRAKFYQQYRLFFRYDLAHKVLIYAWVNDASTRRAYGSKHDAYTTFYKMLEKGHPPDSWDTLQRTAIQGGERIQALLGLNAKGYAVTNEEPPS</sequence>
<reference evidence="1 2" key="1">
    <citation type="submission" date="2016-11" db="EMBL/GenBank/DDBJ databases">
        <authorList>
            <person name="Jaros S."/>
            <person name="Januszkiewicz K."/>
            <person name="Wedrychowicz H."/>
        </authorList>
    </citation>
    <scope>NUCLEOTIDE SEQUENCE [LARGE SCALE GENOMIC DNA]</scope>
    <source>
        <strain evidence="1 2">ACAM 12</strain>
    </source>
</reference>
<dbReference type="GO" id="GO:0004540">
    <property type="term" value="F:RNA nuclease activity"/>
    <property type="evidence" value="ECO:0007669"/>
    <property type="project" value="InterPro"/>
</dbReference>
<dbReference type="GO" id="GO:0110001">
    <property type="term" value="C:toxin-antitoxin complex"/>
    <property type="evidence" value="ECO:0007669"/>
    <property type="project" value="InterPro"/>
</dbReference>
<protein>
    <submittedName>
        <fullName evidence="1">Toxin YhaV</fullName>
    </submittedName>
</protein>
<dbReference type="AlphaFoldDB" id="A0A1M7GVN7"/>
<dbReference type="OrthoDB" id="515905at2"/>
<dbReference type="RefSeq" id="WP_079552929.1">
    <property type="nucleotide sequence ID" value="NZ_LT670847.1"/>
</dbReference>
<proteinExistence type="predicted"/>
<gene>
    <name evidence="1" type="ORF">SAMN05878437_1737</name>
</gene>
<dbReference type="Proteomes" id="UP000190911">
    <property type="component" value="Chromosome I"/>
</dbReference>
<dbReference type="STRING" id="29571.SAMN05878437_1737"/>
<dbReference type="Pfam" id="PF11663">
    <property type="entry name" value="Toxin_YhaV"/>
    <property type="match status" value="1"/>
</dbReference>
<dbReference type="InterPro" id="IPR021679">
    <property type="entry name" value="Toxin_endonuclease_YhaV"/>
</dbReference>
<name>A0A1M7GVN7_9GAMM</name>
<evidence type="ECO:0000313" key="2">
    <source>
        <dbReference type="Proteomes" id="UP000190911"/>
    </source>
</evidence>
<keyword evidence="2" id="KW-1185">Reference proteome</keyword>
<evidence type="ECO:0000313" key="1">
    <source>
        <dbReference type="EMBL" id="SHM19947.1"/>
    </source>
</evidence>
<dbReference type="EMBL" id="LT670847">
    <property type="protein sequence ID" value="SHM19947.1"/>
    <property type="molecule type" value="Genomic_DNA"/>
</dbReference>
<accession>A0A1M7GVN7</accession>